<evidence type="ECO:0000313" key="2">
    <source>
        <dbReference type="Proteomes" id="UP000244722"/>
    </source>
</evidence>
<dbReference type="EMBL" id="NESQ01000140">
    <property type="protein sequence ID" value="PUU77798.1"/>
    <property type="molecule type" value="Genomic_DNA"/>
</dbReference>
<dbReference type="Proteomes" id="UP000244722">
    <property type="component" value="Unassembled WGS sequence"/>
</dbReference>
<protein>
    <submittedName>
        <fullName evidence="1">Uncharacterized protein</fullName>
    </submittedName>
</protein>
<feature type="non-terminal residue" evidence="1">
    <location>
        <position position="1"/>
    </location>
</feature>
<proteinExistence type="predicted"/>
<keyword evidence="2" id="KW-1185">Reference proteome</keyword>
<reference evidence="1 2" key="1">
    <citation type="submission" date="2017-04" db="EMBL/GenBank/DDBJ databases">
        <title>Draft genome sequence of Tuber borchii Vittad., a whitish edible truffle.</title>
        <authorList>
            <consortium name="DOE Joint Genome Institute"/>
            <person name="Murat C."/>
            <person name="Kuo A."/>
            <person name="Barry K.W."/>
            <person name="Clum A."/>
            <person name="Dockter R.B."/>
            <person name="Fauchery L."/>
            <person name="Iotti M."/>
            <person name="Kohler A."/>
            <person name="Labutti K."/>
            <person name="Lindquist E.A."/>
            <person name="Lipzen A."/>
            <person name="Ohm R.A."/>
            <person name="Wang M."/>
            <person name="Grigoriev I.V."/>
            <person name="Zambonelli A."/>
            <person name="Martin F.M."/>
        </authorList>
    </citation>
    <scope>NUCLEOTIDE SEQUENCE [LARGE SCALE GENOMIC DNA]</scope>
    <source>
        <strain evidence="1 2">Tbo3840</strain>
    </source>
</reference>
<organism evidence="1 2">
    <name type="scientific">Tuber borchii</name>
    <name type="common">White truffle</name>
    <dbReference type="NCBI Taxonomy" id="42251"/>
    <lineage>
        <taxon>Eukaryota</taxon>
        <taxon>Fungi</taxon>
        <taxon>Dikarya</taxon>
        <taxon>Ascomycota</taxon>
        <taxon>Pezizomycotina</taxon>
        <taxon>Pezizomycetes</taxon>
        <taxon>Pezizales</taxon>
        <taxon>Tuberaceae</taxon>
        <taxon>Tuber</taxon>
    </lineage>
</organism>
<accession>A0A2T6ZQM6</accession>
<sequence>PAEVGLLPIERFTQQGIPVANFQETTRIQIERPHCTGTKGFRHGGPRYDSSYGDLRGRAFEQLLVLFKRRNVLREAAGLYWLALIRIIDQINYGRFDIASGHIRVSKRRTC</sequence>
<name>A0A2T6ZQM6_TUBBO</name>
<gene>
    <name evidence="1" type="ORF">B9Z19DRAFT_985576</name>
</gene>
<comment type="caution">
    <text evidence="1">The sequence shown here is derived from an EMBL/GenBank/DDBJ whole genome shotgun (WGS) entry which is preliminary data.</text>
</comment>
<evidence type="ECO:0000313" key="1">
    <source>
        <dbReference type="EMBL" id="PUU77798.1"/>
    </source>
</evidence>
<dbReference type="AlphaFoldDB" id="A0A2T6ZQM6"/>